<dbReference type="GO" id="GO:0003677">
    <property type="term" value="F:DNA binding"/>
    <property type="evidence" value="ECO:0007669"/>
    <property type="project" value="UniProtKB-KW"/>
</dbReference>
<keyword evidence="8" id="KW-1185">Reference proteome</keyword>
<evidence type="ECO:0000256" key="2">
    <source>
        <dbReference type="ARBA" id="ARBA00023125"/>
    </source>
</evidence>
<evidence type="ECO:0000313" key="7">
    <source>
        <dbReference type="EMBL" id="OQE26379.1"/>
    </source>
</evidence>
<dbReference type="CDD" id="cd00067">
    <property type="entry name" value="GAL4"/>
    <property type="match status" value="1"/>
</dbReference>
<dbReference type="PANTHER" id="PTHR31069">
    <property type="entry name" value="OLEATE-ACTIVATED TRANSCRIPTION FACTOR 1-RELATED"/>
    <property type="match status" value="1"/>
</dbReference>
<name>A0A1V6TKL4_9EURO</name>
<dbReference type="Gene3D" id="4.10.240.10">
    <property type="entry name" value="Zn(2)-C6 fungal-type DNA-binding domain"/>
    <property type="match status" value="1"/>
</dbReference>
<dbReference type="PANTHER" id="PTHR31069:SF26">
    <property type="entry name" value="ZN(2)-C6 FUNGAL-TYPE DOMAIN-CONTAINING PROTEIN"/>
    <property type="match status" value="1"/>
</dbReference>
<proteinExistence type="predicted"/>
<dbReference type="InterPro" id="IPR050675">
    <property type="entry name" value="OAF3"/>
</dbReference>
<evidence type="ECO:0000256" key="3">
    <source>
        <dbReference type="ARBA" id="ARBA00023163"/>
    </source>
</evidence>
<dbReference type="SMART" id="SM00066">
    <property type="entry name" value="GAL4"/>
    <property type="match status" value="1"/>
</dbReference>
<dbReference type="SUPFAM" id="SSF57701">
    <property type="entry name" value="Zn2/Cys6 DNA-binding domain"/>
    <property type="match status" value="1"/>
</dbReference>
<comment type="caution">
    <text evidence="7">The sequence shown here is derived from an EMBL/GenBank/DDBJ whole genome shotgun (WGS) entry which is preliminary data.</text>
</comment>
<reference evidence="8" key="1">
    <citation type="journal article" date="2017" name="Nat. Microbiol.">
        <title>Global analysis of biosynthetic gene clusters reveals vast potential of secondary metabolite production in Penicillium species.</title>
        <authorList>
            <person name="Nielsen J.C."/>
            <person name="Grijseels S."/>
            <person name="Prigent S."/>
            <person name="Ji B."/>
            <person name="Dainat J."/>
            <person name="Nielsen K.F."/>
            <person name="Frisvad J.C."/>
            <person name="Workman M."/>
            <person name="Nielsen J."/>
        </authorList>
    </citation>
    <scope>NUCLEOTIDE SEQUENCE [LARGE SCALE GENOMIC DNA]</scope>
    <source>
        <strain evidence="8">IBT 24891</strain>
    </source>
</reference>
<dbReference type="PRINTS" id="PR00755">
    <property type="entry name" value="AFLATOXINBRP"/>
</dbReference>
<evidence type="ECO:0000313" key="8">
    <source>
        <dbReference type="Proteomes" id="UP000191285"/>
    </source>
</evidence>
<feature type="compositionally biased region" description="Basic residues" evidence="5">
    <location>
        <begin position="99"/>
        <end position="108"/>
    </location>
</feature>
<evidence type="ECO:0000259" key="6">
    <source>
        <dbReference type="PROSITE" id="PS50048"/>
    </source>
</evidence>
<sequence length="359" mass="40630">MGIYKPPKTSTGQLPKSVKVRSTCNACQQAKIRCSHEKPSCRRCQKHKIECIYSISRRLGRPAKKKEHQAMGTDSTFALSDEVNINSAQTMIEQNSEKKVRKPGKKKGCSQYTTNTSHSCTSRHSEDLLDQKEEQNMSKGTVEDYPGFEFDVVPENWLQELISTRVNGSNSGPIPEYNYNEYESISECTIRPEQPSIYRGAEDAIPNSFEFPRIQFDSDFNRFQSSPSMEQIDTLDTNSILPVQWYYESTARVNQLPFPEPWLEERASSTNTELDDFEARLLVRTLLARSLIRIVELMEGLKEILVMLPKTSHLQGFGITALRACESSAESTMRRLAVLMQVVEGECEAGPANLGFETS</sequence>
<dbReference type="InterPro" id="IPR036864">
    <property type="entry name" value="Zn2-C6_fun-type_DNA-bd_sf"/>
</dbReference>
<gene>
    <name evidence="7" type="ORF">PENSTE_c005G09141</name>
</gene>
<keyword evidence="4" id="KW-0539">Nucleus</keyword>
<dbReference type="InterPro" id="IPR001138">
    <property type="entry name" value="Zn2Cys6_DnaBD"/>
</dbReference>
<protein>
    <recommendedName>
        <fullName evidence="6">Zn(2)-C6 fungal-type domain-containing protein</fullName>
    </recommendedName>
</protein>
<dbReference type="OrthoDB" id="2943660at2759"/>
<evidence type="ECO:0000256" key="4">
    <source>
        <dbReference type="ARBA" id="ARBA00023242"/>
    </source>
</evidence>
<feature type="domain" description="Zn(2)-C6 fungal-type" evidence="6">
    <location>
        <begin position="23"/>
        <end position="53"/>
    </location>
</feature>
<dbReference type="STRING" id="303698.A0A1V6TKL4"/>
<feature type="compositionally biased region" description="Polar residues" evidence="5">
    <location>
        <begin position="110"/>
        <end position="122"/>
    </location>
</feature>
<organism evidence="7 8">
    <name type="scientific">Penicillium steckii</name>
    <dbReference type="NCBI Taxonomy" id="303698"/>
    <lineage>
        <taxon>Eukaryota</taxon>
        <taxon>Fungi</taxon>
        <taxon>Dikarya</taxon>
        <taxon>Ascomycota</taxon>
        <taxon>Pezizomycotina</taxon>
        <taxon>Eurotiomycetes</taxon>
        <taxon>Eurotiomycetidae</taxon>
        <taxon>Eurotiales</taxon>
        <taxon>Aspergillaceae</taxon>
        <taxon>Penicillium</taxon>
    </lineage>
</organism>
<keyword evidence="1" id="KW-0805">Transcription regulation</keyword>
<evidence type="ECO:0000256" key="5">
    <source>
        <dbReference type="SAM" id="MobiDB-lite"/>
    </source>
</evidence>
<feature type="region of interest" description="Disordered" evidence="5">
    <location>
        <begin position="97"/>
        <end position="126"/>
    </location>
</feature>
<dbReference type="GO" id="GO:0000981">
    <property type="term" value="F:DNA-binding transcription factor activity, RNA polymerase II-specific"/>
    <property type="evidence" value="ECO:0007669"/>
    <property type="project" value="InterPro"/>
</dbReference>
<dbReference type="Pfam" id="PF00172">
    <property type="entry name" value="Zn_clus"/>
    <property type="match status" value="1"/>
</dbReference>
<keyword evidence="2" id="KW-0238">DNA-binding</keyword>
<evidence type="ECO:0000256" key="1">
    <source>
        <dbReference type="ARBA" id="ARBA00023015"/>
    </source>
</evidence>
<dbReference type="AlphaFoldDB" id="A0A1V6TKL4"/>
<keyword evidence="3" id="KW-0804">Transcription</keyword>
<accession>A0A1V6TKL4</accession>
<dbReference type="GO" id="GO:0008270">
    <property type="term" value="F:zinc ion binding"/>
    <property type="evidence" value="ECO:0007669"/>
    <property type="project" value="InterPro"/>
</dbReference>
<dbReference type="Proteomes" id="UP000191285">
    <property type="component" value="Unassembled WGS sequence"/>
</dbReference>
<dbReference type="PROSITE" id="PS50048">
    <property type="entry name" value="ZN2_CY6_FUNGAL_2"/>
    <property type="match status" value="1"/>
</dbReference>
<dbReference type="EMBL" id="MLKD01000005">
    <property type="protein sequence ID" value="OQE26379.1"/>
    <property type="molecule type" value="Genomic_DNA"/>
</dbReference>